<reference evidence="1 2" key="1">
    <citation type="submission" date="2024-04" db="EMBL/GenBank/DDBJ databases">
        <title>Albibacterium profundi sp. nov., isolated from sediment of the Challenger Deep of Mariana Trench.</title>
        <authorList>
            <person name="Wang Y."/>
        </authorList>
    </citation>
    <scope>NUCLEOTIDE SEQUENCE [LARGE SCALE GENOMIC DNA]</scope>
    <source>
        <strain evidence="1 2">RHL897</strain>
    </source>
</reference>
<proteinExistence type="predicted"/>
<comment type="caution">
    <text evidence="1">The sequence shown here is derived from an EMBL/GenBank/DDBJ whole genome shotgun (WGS) entry which is preliminary data.</text>
</comment>
<gene>
    <name evidence="1" type="ORF">WKR92_12345</name>
</gene>
<dbReference type="Proteomes" id="UP001580928">
    <property type="component" value="Unassembled WGS sequence"/>
</dbReference>
<evidence type="ECO:0000313" key="2">
    <source>
        <dbReference type="Proteomes" id="UP001580928"/>
    </source>
</evidence>
<organism evidence="1 2">
    <name type="scientific">Albibacterium profundi</name>
    <dbReference type="NCBI Taxonomy" id="3134906"/>
    <lineage>
        <taxon>Bacteria</taxon>
        <taxon>Pseudomonadati</taxon>
        <taxon>Bacteroidota</taxon>
        <taxon>Sphingobacteriia</taxon>
        <taxon>Sphingobacteriales</taxon>
        <taxon>Sphingobacteriaceae</taxon>
        <taxon>Albibacterium</taxon>
    </lineage>
</organism>
<evidence type="ECO:0000313" key="1">
    <source>
        <dbReference type="EMBL" id="MFB5946617.1"/>
    </source>
</evidence>
<dbReference type="RefSeq" id="WP_375558146.1">
    <property type="nucleotide sequence ID" value="NZ_JBBVGT010000003.1"/>
</dbReference>
<accession>A0ABV5CGF0</accession>
<name>A0ABV5CGF0_9SPHI</name>
<dbReference type="EMBL" id="JBBVGT010000003">
    <property type="protein sequence ID" value="MFB5946617.1"/>
    <property type="molecule type" value="Genomic_DNA"/>
</dbReference>
<keyword evidence="2" id="KW-1185">Reference proteome</keyword>
<sequence length="139" mass="16224">MQNINEKQVIEFLRERQQLLKEELKKVENTISVIESSNIVLSGTTTAKKITRDVQPSTRKLEAVQEFKPHGRFDERISYALTKLKSAYKEDILEVLLEEQPDQDVVKLQNALGVRLSYLLKNNLIDAEKHGRKFYYTMK</sequence>
<protein>
    <submittedName>
        <fullName evidence="1">Soluble adenylyl cyclase-like protein</fullName>
    </submittedName>
</protein>